<dbReference type="Proteomes" id="UP000261140">
    <property type="component" value="Unassembled WGS sequence"/>
</dbReference>
<dbReference type="GO" id="GO:0015074">
    <property type="term" value="P:DNA integration"/>
    <property type="evidence" value="ECO:0007669"/>
    <property type="project" value="InterPro"/>
</dbReference>
<evidence type="ECO:0000256" key="2">
    <source>
        <dbReference type="ARBA" id="ARBA00023125"/>
    </source>
</evidence>
<name>A0A3E2TE11_9FIRM</name>
<protein>
    <submittedName>
        <fullName evidence="5">Integrase</fullName>
    </submittedName>
</protein>
<reference evidence="5 6" key="1">
    <citation type="submission" date="2018-08" db="EMBL/GenBank/DDBJ databases">
        <title>A genome reference for cultivated species of the human gut microbiota.</title>
        <authorList>
            <person name="Zou Y."/>
            <person name="Xue W."/>
            <person name="Luo G."/>
        </authorList>
    </citation>
    <scope>NUCLEOTIDE SEQUENCE [LARGE SCALE GENOMIC DNA]</scope>
    <source>
        <strain evidence="5 6">AF36-11AT</strain>
    </source>
</reference>
<dbReference type="PROSITE" id="PS51900">
    <property type="entry name" value="CB"/>
    <property type="match status" value="1"/>
</dbReference>
<evidence type="ECO:0000313" key="6">
    <source>
        <dbReference type="Proteomes" id="UP000261140"/>
    </source>
</evidence>
<evidence type="ECO:0000313" key="5">
    <source>
        <dbReference type="EMBL" id="RGB73410.1"/>
    </source>
</evidence>
<organism evidence="5 6">
    <name type="scientific">Faecalibacterium prausnitzii</name>
    <dbReference type="NCBI Taxonomy" id="853"/>
    <lineage>
        <taxon>Bacteria</taxon>
        <taxon>Bacillati</taxon>
        <taxon>Bacillota</taxon>
        <taxon>Clostridia</taxon>
        <taxon>Eubacteriales</taxon>
        <taxon>Oscillospiraceae</taxon>
        <taxon>Faecalibacterium</taxon>
    </lineage>
</organism>
<evidence type="ECO:0000256" key="1">
    <source>
        <dbReference type="ARBA" id="ARBA00008857"/>
    </source>
</evidence>
<feature type="domain" description="Core-binding (CB)" evidence="4">
    <location>
        <begin position="7"/>
        <end position="67"/>
    </location>
</feature>
<dbReference type="EMBL" id="QVEQ01000001">
    <property type="protein sequence ID" value="RGB73410.1"/>
    <property type="molecule type" value="Genomic_DNA"/>
</dbReference>
<comment type="caution">
    <text evidence="5">The sequence shown here is derived from an EMBL/GenBank/DDBJ whole genome shotgun (WGS) entry which is preliminary data.</text>
</comment>
<sequence>MIQEVIFMLERDAELFIEHCELKGLSQKTIGSYEQTMRLFIGFSNEQGIVQTEKVTHMMVQNYISVN</sequence>
<dbReference type="GO" id="GO:0003677">
    <property type="term" value="F:DNA binding"/>
    <property type="evidence" value="ECO:0007669"/>
    <property type="project" value="UniProtKB-UniRule"/>
</dbReference>
<dbReference type="InterPro" id="IPR044068">
    <property type="entry name" value="CB"/>
</dbReference>
<dbReference type="InterPro" id="IPR010998">
    <property type="entry name" value="Integrase_recombinase_N"/>
</dbReference>
<dbReference type="InterPro" id="IPR004107">
    <property type="entry name" value="Integrase_SAM-like_N"/>
</dbReference>
<dbReference type="AlphaFoldDB" id="A0A3E2TE11"/>
<gene>
    <name evidence="5" type="ORF">DWZ89_01040</name>
</gene>
<evidence type="ECO:0000259" key="4">
    <source>
        <dbReference type="PROSITE" id="PS51900"/>
    </source>
</evidence>
<comment type="similarity">
    <text evidence="1">Belongs to the 'phage' integrase family.</text>
</comment>
<accession>A0A3E2TE11</accession>
<dbReference type="Pfam" id="PF02899">
    <property type="entry name" value="Phage_int_SAM_1"/>
    <property type="match status" value="1"/>
</dbReference>
<dbReference type="Gene3D" id="1.10.150.130">
    <property type="match status" value="1"/>
</dbReference>
<evidence type="ECO:0000256" key="3">
    <source>
        <dbReference type="PROSITE-ProRule" id="PRU01248"/>
    </source>
</evidence>
<proteinExistence type="inferred from homology"/>
<keyword evidence="2 3" id="KW-0238">DNA-binding</keyword>